<dbReference type="Proteomes" id="UP001652600">
    <property type="component" value="Chromosome 11"/>
</dbReference>
<dbReference type="PANTHER" id="PTHR35114">
    <property type="entry name" value="CYTOCHROME OXIDASE COMPLEX ASSEMBLY PROTEIN"/>
    <property type="match status" value="1"/>
</dbReference>
<dbReference type="RefSeq" id="XP_008459968.2">
    <property type="nucleotide sequence ID" value="XM_008461746.3"/>
</dbReference>
<evidence type="ECO:0000313" key="1">
    <source>
        <dbReference type="Proteomes" id="UP001652600"/>
    </source>
</evidence>
<sequence length="258" mass="28738">MEAELNLFSIFSHSLLLISRIGLDVLSNIYIYIYKPRSNFEWAGIFIYTFMKLKTNSQRLKEQGSPKLKMLAKRFASIFKRSSTPYASSNSIKPSENEVNKSWGRKAVSFVLITVTGGVALSALDDLAIYHSCSSKAIEKARNNQAVKDAIGEPIAKGPWYNASLAVAHKRHSLSCTFPVSGPQGAGILQLKAVRNGEDSWISFLRPRDWDILMMDALLYVPENEGKQKTLRINLTEKFAPAACVSCTGCQPPETEKR</sequence>
<dbReference type="InParanoid" id="A0A1S3CBF0"/>
<dbReference type="AlphaFoldDB" id="A0A1S3CBF0"/>
<proteinExistence type="predicted"/>
<dbReference type="GeneID" id="103498925"/>
<dbReference type="Pfam" id="PF08695">
    <property type="entry name" value="Coa1"/>
    <property type="match status" value="1"/>
</dbReference>
<dbReference type="KEGG" id="cmo:103498925"/>
<reference evidence="2" key="1">
    <citation type="submission" date="2025-08" db="UniProtKB">
        <authorList>
            <consortium name="RefSeq"/>
        </authorList>
    </citation>
    <scope>IDENTIFICATION</scope>
    <source>
        <tissue evidence="2">Stem</tissue>
    </source>
</reference>
<evidence type="ECO:0000313" key="2">
    <source>
        <dbReference type="RefSeq" id="XP_008459968.2"/>
    </source>
</evidence>
<gene>
    <name evidence="2" type="primary">LOC103498925</name>
</gene>
<keyword evidence="1" id="KW-1185">Reference proteome</keyword>
<protein>
    <submittedName>
        <fullName evidence="2">Uncharacterized protein LOC103498925</fullName>
    </submittedName>
</protein>
<dbReference type="eggNOG" id="ENOG502QSN8">
    <property type="taxonomic scope" value="Eukaryota"/>
</dbReference>
<accession>A0A1S3CBF0</accession>
<organism evidence="1 2">
    <name type="scientific">Cucumis melo</name>
    <name type="common">Muskmelon</name>
    <dbReference type="NCBI Taxonomy" id="3656"/>
    <lineage>
        <taxon>Eukaryota</taxon>
        <taxon>Viridiplantae</taxon>
        <taxon>Streptophyta</taxon>
        <taxon>Embryophyta</taxon>
        <taxon>Tracheophyta</taxon>
        <taxon>Spermatophyta</taxon>
        <taxon>Magnoliopsida</taxon>
        <taxon>eudicotyledons</taxon>
        <taxon>Gunneridae</taxon>
        <taxon>Pentapetalae</taxon>
        <taxon>rosids</taxon>
        <taxon>fabids</taxon>
        <taxon>Cucurbitales</taxon>
        <taxon>Cucurbitaceae</taxon>
        <taxon>Benincaseae</taxon>
        <taxon>Cucumis</taxon>
    </lineage>
</organism>
<dbReference type="InterPro" id="IPR014807">
    <property type="entry name" value="Coa1"/>
</dbReference>
<dbReference type="FunCoup" id="A0A1S3CBF0">
    <property type="interactions" value="688"/>
</dbReference>
<name>A0A1S3CBF0_CUCME</name>
<dbReference type="PANTHER" id="PTHR35114:SF1">
    <property type="entry name" value="CYTOCHROME OXIDASE COMPLEX ASSEMBLY PROTEIN"/>
    <property type="match status" value="1"/>
</dbReference>